<dbReference type="OrthoDB" id="9773765at2"/>
<evidence type="ECO:0000256" key="6">
    <source>
        <dbReference type="ARBA" id="ARBA00047561"/>
    </source>
</evidence>
<dbReference type="GO" id="GO:0019354">
    <property type="term" value="P:siroheme biosynthetic process"/>
    <property type="evidence" value="ECO:0007669"/>
    <property type="project" value="UniProtKB-UniPathway"/>
</dbReference>
<organism evidence="9 10">
    <name type="scientific">Selenomonas ruminantium</name>
    <dbReference type="NCBI Taxonomy" id="971"/>
    <lineage>
        <taxon>Bacteria</taxon>
        <taxon>Bacillati</taxon>
        <taxon>Bacillota</taxon>
        <taxon>Negativicutes</taxon>
        <taxon>Selenomonadales</taxon>
        <taxon>Selenomonadaceae</taxon>
        <taxon>Selenomonas</taxon>
    </lineage>
</organism>
<keyword evidence="5" id="KW-0627">Porphyrin biosynthesis</keyword>
<comment type="pathway">
    <text evidence="1">Porphyrin-containing compound metabolism; siroheme biosynthesis; sirohydrochlorin from precorrin-2: step 1/1.</text>
</comment>
<evidence type="ECO:0000256" key="3">
    <source>
        <dbReference type="ARBA" id="ARBA00023002"/>
    </source>
</evidence>
<feature type="domain" description="Sirohaem synthase dimerisation" evidence="7">
    <location>
        <begin position="155"/>
        <end position="206"/>
    </location>
</feature>
<evidence type="ECO:0000259" key="7">
    <source>
        <dbReference type="Pfam" id="PF10414"/>
    </source>
</evidence>
<sequence>MLYPLNLELSAKVCAIIGGGRVAERKAQGLLAAGARVTVIAPEATAGLRQLAEQRLLCWRQEEYRPGSLQKLCPLLVFCTADVPAVNRQAAAEARSLGALVNAAAQPEITDFQVPSRVQRGDLLLTVSTGGGSPAFSRLLRERLEQEYPESFTAFMDWLAKLRAEIKQVPGGSDTHQQLWRQVLNQQIIDLVRAGELRQAEDEIRHGITDAGIKP</sequence>
<accession>A0A1I3GWH0</accession>
<evidence type="ECO:0000256" key="4">
    <source>
        <dbReference type="ARBA" id="ARBA00023027"/>
    </source>
</evidence>
<dbReference type="InterPro" id="IPR028281">
    <property type="entry name" value="Sirohaem_synthase_central"/>
</dbReference>
<keyword evidence="4" id="KW-0520">NAD</keyword>
<dbReference type="InterPro" id="IPR028161">
    <property type="entry name" value="Met8-like"/>
</dbReference>
<gene>
    <name evidence="9" type="ORF">SAMN04487861_12541</name>
</gene>
<dbReference type="PANTHER" id="PTHR35330:SF1">
    <property type="entry name" value="SIROHEME BIOSYNTHESIS PROTEIN MET8"/>
    <property type="match status" value="1"/>
</dbReference>
<dbReference type="SUPFAM" id="SSF51735">
    <property type="entry name" value="NAD(P)-binding Rossmann-fold domains"/>
    <property type="match status" value="1"/>
</dbReference>
<protein>
    <recommendedName>
        <fullName evidence="2">precorrin-2 dehydrogenase</fullName>
        <ecNumber evidence="2">1.3.1.76</ecNumber>
    </recommendedName>
</protein>
<feature type="domain" description="Siroheme synthase central" evidence="8">
    <location>
        <begin position="120"/>
        <end position="146"/>
    </location>
</feature>
<evidence type="ECO:0000313" key="10">
    <source>
        <dbReference type="Proteomes" id="UP000183639"/>
    </source>
</evidence>
<reference evidence="9 10" key="1">
    <citation type="submission" date="2016-10" db="EMBL/GenBank/DDBJ databases">
        <authorList>
            <person name="de Groot N.N."/>
        </authorList>
    </citation>
    <scope>NUCLEOTIDE SEQUENCE [LARGE SCALE GENOMIC DNA]</scope>
    <source>
        <strain evidence="9 10">Z108</strain>
    </source>
</reference>
<dbReference type="PANTHER" id="PTHR35330">
    <property type="entry name" value="SIROHEME BIOSYNTHESIS PROTEIN MET8"/>
    <property type="match status" value="1"/>
</dbReference>
<proteinExistence type="predicted"/>
<comment type="catalytic activity">
    <reaction evidence="6">
        <text>precorrin-2 + NAD(+) = sirohydrochlorin + NADH + 2 H(+)</text>
        <dbReference type="Rhea" id="RHEA:15613"/>
        <dbReference type="ChEBI" id="CHEBI:15378"/>
        <dbReference type="ChEBI" id="CHEBI:57540"/>
        <dbReference type="ChEBI" id="CHEBI:57945"/>
        <dbReference type="ChEBI" id="CHEBI:58351"/>
        <dbReference type="ChEBI" id="CHEBI:58827"/>
        <dbReference type="EC" id="1.3.1.76"/>
    </reaction>
</comment>
<name>A0A1I3GWH0_SELRU</name>
<dbReference type="RefSeq" id="WP_075445275.1">
    <property type="nucleotide sequence ID" value="NZ_FOQK01000025.1"/>
</dbReference>
<evidence type="ECO:0000256" key="2">
    <source>
        <dbReference type="ARBA" id="ARBA00012400"/>
    </source>
</evidence>
<dbReference type="Pfam" id="PF13241">
    <property type="entry name" value="NAD_binding_7"/>
    <property type="match status" value="1"/>
</dbReference>
<dbReference type="EMBL" id="FOQK01000025">
    <property type="protein sequence ID" value="SFI27672.1"/>
    <property type="molecule type" value="Genomic_DNA"/>
</dbReference>
<dbReference type="Pfam" id="PF10414">
    <property type="entry name" value="CysG_dimeriser"/>
    <property type="match status" value="1"/>
</dbReference>
<dbReference type="NCBIfam" id="TIGR01470">
    <property type="entry name" value="cysG_Nterm"/>
    <property type="match status" value="1"/>
</dbReference>
<evidence type="ECO:0000256" key="5">
    <source>
        <dbReference type="ARBA" id="ARBA00023244"/>
    </source>
</evidence>
<dbReference type="EC" id="1.3.1.76" evidence="2"/>
<dbReference type="InterPro" id="IPR042518">
    <property type="entry name" value="SirC_C"/>
</dbReference>
<dbReference type="GO" id="GO:0043115">
    <property type="term" value="F:precorrin-2 dehydrogenase activity"/>
    <property type="evidence" value="ECO:0007669"/>
    <property type="project" value="UniProtKB-EC"/>
</dbReference>
<dbReference type="InterPro" id="IPR019478">
    <property type="entry name" value="Sirohaem_synthase_dimer_dom"/>
</dbReference>
<dbReference type="Gene3D" id="3.40.50.720">
    <property type="entry name" value="NAD(P)-binding Rossmann-like Domain"/>
    <property type="match status" value="1"/>
</dbReference>
<dbReference type="Pfam" id="PF14824">
    <property type="entry name" value="Sirohm_synth_M"/>
    <property type="match status" value="1"/>
</dbReference>
<dbReference type="GO" id="GO:0004325">
    <property type="term" value="F:ferrochelatase activity"/>
    <property type="evidence" value="ECO:0007669"/>
    <property type="project" value="InterPro"/>
</dbReference>
<evidence type="ECO:0000256" key="1">
    <source>
        <dbReference type="ARBA" id="ARBA00005010"/>
    </source>
</evidence>
<dbReference type="SUPFAM" id="SSF75615">
    <property type="entry name" value="Siroheme synthase middle domains-like"/>
    <property type="match status" value="1"/>
</dbReference>
<keyword evidence="3" id="KW-0560">Oxidoreductase</keyword>
<dbReference type="AlphaFoldDB" id="A0A1I3GWH0"/>
<dbReference type="InterPro" id="IPR006367">
    <property type="entry name" value="Sirohaem_synthase_N"/>
</dbReference>
<dbReference type="UniPathway" id="UPA00262">
    <property type="reaction ID" value="UER00222"/>
</dbReference>
<evidence type="ECO:0000259" key="8">
    <source>
        <dbReference type="Pfam" id="PF14824"/>
    </source>
</evidence>
<evidence type="ECO:0000313" key="9">
    <source>
        <dbReference type="EMBL" id="SFI27672.1"/>
    </source>
</evidence>
<dbReference type="Gene3D" id="1.10.8.610">
    <property type="entry name" value="SirC, precorrin-2 dehydrogenase, C-terminal helical domain-like"/>
    <property type="match status" value="1"/>
</dbReference>
<dbReference type="Proteomes" id="UP000183639">
    <property type="component" value="Unassembled WGS sequence"/>
</dbReference>
<dbReference type="InterPro" id="IPR036291">
    <property type="entry name" value="NAD(P)-bd_dom_sf"/>
</dbReference>